<sequence length="108" mass="11161">MAMCGGIGTGSGRAMGSYTFGKSNLMAVALVRLLGGTQIPVTSTPSPSSTKLAADNTSSSIALEWITEREYAGNFDGVAWIELPDEIEVADGFRPICDSTGPLLGATM</sequence>
<proteinExistence type="predicted"/>
<name>A0A1Y1KT17_PHOPY</name>
<organism evidence="1">
    <name type="scientific">Photinus pyralis</name>
    <name type="common">Common eastern firefly</name>
    <name type="synonym">Lampyris pyralis</name>
    <dbReference type="NCBI Taxonomy" id="7054"/>
    <lineage>
        <taxon>Eukaryota</taxon>
        <taxon>Metazoa</taxon>
        <taxon>Ecdysozoa</taxon>
        <taxon>Arthropoda</taxon>
        <taxon>Hexapoda</taxon>
        <taxon>Insecta</taxon>
        <taxon>Pterygota</taxon>
        <taxon>Neoptera</taxon>
        <taxon>Endopterygota</taxon>
        <taxon>Coleoptera</taxon>
        <taxon>Polyphaga</taxon>
        <taxon>Elateriformia</taxon>
        <taxon>Elateroidea</taxon>
        <taxon>Lampyridae</taxon>
        <taxon>Lampyrinae</taxon>
        <taxon>Photinus</taxon>
    </lineage>
</organism>
<reference evidence="1" key="1">
    <citation type="journal article" date="2016" name="Sci. Rep.">
        <title>Molecular characterization of firefly nuptial gifts: a multi-omics approach sheds light on postcopulatory sexual selection.</title>
        <authorList>
            <person name="Al-Wathiqui N."/>
            <person name="Fallon T.R."/>
            <person name="South A."/>
            <person name="Weng J.K."/>
            <person name="Lewis S.M."/>
        </authorList>
    </citation>
    <scope>NUCLEOTIDE SEQUENCE</scope>
</reference>
<dbReference type="EMBL" id="GEZM01077275">
    <property type="protein sequence ID" value="JAV63340.1"/>
    <property type="molecule type" value="Transcribed_RNA"/>
</dbReference>
<protein>
    <submittedName>
        <fullName evidence="1">Uncharacterized protein</fullName>
    </submittedName>
</protein>
<evidence type="ECO:0000313" key="1">
    <source>
        <dbReference type="EMBL" id="JAV63340.1"/>
    </source>
</evidence>
<dbReference type="AlphaFoldDB" id="A0A1Y1KT17"/>
<accession>A0A1Y1KT17</accession>